<proteinExistence type="predicted"/>
<feature type="transmembrane region" description="Helical" evidence="2">
    <location>
        <begin position="161"/>
        <end position="178"/>
    </location>
</feature>
<keyword evidence="2" id="KW-1133">Transmembrane helix</keyword>
<sequence>MISTAIRVARVGSAAELAAAALVMLGFPALMLAALVPSVPAFAALAAVTYLADHYLHRKGSYLINRLSKVRAGLSIRFLIRQLLLVLLLARLSLSDDLIFYGAVACFIAFYGLQAPHGALVTLIRNRRRMPVATRNIDLKSRIRIPDAPPRRLLHRSAEKMLHLDLFAVAGILVSAALDSAVAGFTGIGLTVGLGCLYVLVLMPYVRGRRVPPRAETVLAAVDDWLAAYKPETVLYFSGSKDSAYQVNMWLETMEQLDTRPLIILRERVILNNLAPTTVPVICVPGGVHLMNLDLSTVRVALYAANVGKNIHLLRVPTMKHVFIGHGDSDKLASVNPYSKVYDEVWTAGRAGRDRYAIADVGVRDDDIVEVGRPQLAPIQTWQGTPEGRIPTVLYAPTWEGWDGNPGNTSIVLAGENIVTRLIAADPPVRVLYKPHPFTGTVSKDAKAAHQRITALVEKAAAERAADPRFTADKAAQAQAKAELDRIEARLAELAGAGGSKGDEAEATRDGIVDVHKHEEIARLRAQWNDAYWRSFPSYEHRVIRGAQPRLYDCFNVSDAMVSDISSVVSDFIASGKPYAVTDSGELGVEEFKRQNTAVRAAVILSNSATELGELLDAVRDPAADPLADARKELKQYLLGPDEPKSIDQFNAAVADLALKAEARNVGQQSRLGAANADPAESAELTNAVPGQRTASAGETDGVNAG</sequence>
<dbReference type="EMBL" id="JAKKZF010000227">
    <property type="protein sequence ID" value="MCG0068495.1"/>
    <property type="molecule type" value="Genomic_DNA"/>
</dbReference>
<feature type="transmembrane region" description="Helical" evidence="2">
    <location>
        <begin position="184"/>
        <end position="206"/>
    </location>
</feature>
<keyword evidence="4" id="KW-1185">Reference proteome</keyword>
<comment type="caution">
    <text evidence="3">The sequence shown here is derived from an EMBL/GenBank/DDBJ whole genome shotgun (WGS) entry which is preliminary data.</text>
</comment>
<evidence type="ECO:0000313" key="4">
    <source>
        <dbReference type="Proteomes" id="UP001299012"/>
    </source>
</evidence>
<gene>
    <name evidence="3" type="ORF">L0F81_35415</name>
</gene>
<feature type="region of interest" description="Disordered" evidence="1">
    <location>
        <begin position="670"/>
        <end position="706"/>
    </location>
</feature>
<dbReference type="InterPro" id="IPR043148">
    <property type="entry name" value="TagF_C"/>
</dbReference>
<feature type="transmembrane region" description="Helical" evidence="2">
    <location>
        <begin position="98"/>
        <end position="124"/>
    </location>
</feature>
<dbReference type="RefSeq" id="WP_237482482.1">
    <property type="nucleotide sequence ID" value="NZ_JAKKZF010000227.1"/>
</dbReference>
<keyword evidence="2" id="KW-0472">Membrane</keyword>
<organism evidence="3 4">
    <name type="scientific">Streptomyces tricolor</name>
    <dbReference type="NCBI Taxonomy" id="68277"/>
    <lineage>
        <taxon>Bacteria</taxon>
        <taxon>Bacillati</taxon>
        <taxon>Actinomycetota</taxon>
        <taxon>Actinomycetes</taxon>
        <taxon>Kitasatosporales</taxon>
        <taxon>Streptomycetaceae</taxon>
        <taxon>Streptomyces</taxon>
        <taxon>Streptomyces violaceoruber group</taxon>
    </lineage>
</organism>
<protein>
    <submittedName>
        <fullName evidence="3">CDP-glycerol glycerophosphotransferase family protein</fullName>
    </submittedName>
</protein>
<dbReference type="Proteomes" id="UP001299012">
    <property type="component" value="Unassembled WGS sequence"/>
</dbReference>
<keyword evidence="2" id="KW-0812">Transmembrane</keyword>
<name>A0ABS9JSH4_9ACTN</name>
<reference evidence="3 4" key="1">
    <citation type="submission" date="2022-01" db="EMBL/GenBank/DDBJ databases">
        <title>Draft Genome Sequences of Seven Type Strains of the Genus Streptomyces.</title>
        <authorList>
            <person name="Aziz S."/>
            <person name="Coretto E."/>
            <person name="Chronakova A."/>
            <person name="Sproer C."/>
            <person name="Huber K."/>
            <person name="Nouioui I."/>
            <person name="Gross H."/>
        </authorList>
    </citation>
    <scope>NUCLEOTIDE SEQUENCE [LARGE SCALE GENOMIC DNA]</scope>
    <source>
        <strain evidence="3 4">DSM 41685</strain>
    </source>
</reference>
<evidence type="ECO:0000313" key="3">
    <source>
        <dbReference type="EMBL" id="MCG0068495.1"/>
    </source>
</evidence>
<accession>A0ABS9JSH4</accession>
<feature type="transmembrane region" description="Helical" evidence="2">
    <location>
        <begin position="72"/>
        <end position="92"/>
    </location>
</feature>
<evidence type="ECO:0000256" key="2">
    <source>
        <dbReference type="SAM" id="Phobius"/>
    </source>
</evidence>
<feature type="transmembrane region" description="Helical" evidence="2">
    <location>
        <begin position="20"/>
        <end position="51"/>
    </location>
</feature>
<dbReference type="Gene3D" id="3.40.50.12580">
    <property type="match status" value="1"/>
</dbReference>
<evidence type="ECO:0000256" key="1">
    <source>
        <dbReference type="SAM" id="MobiDB-lite"/>
    </source>
</evidence>